<evidence type="ECO:0000313" key="2">
    <source>
        <dbReference type="Proteomes" id="UP000054007"/>
    </source>
</evidence>
<keyword evidence="2" id="KW-1185">Reference proteome</keyword>
<proteinExistence type="predicted"/>
<reference evidence="1 2" key="1">
    <citation type="journal article" date="2015" name="Fungal Genet. Biol.">
        <title>Evolution of novel wood decay mechanisms in Agaricales revealed by the genome sequences of Fistulina hepatica and Cylindrobasidium torrendii.</title>
        <authorList>
            <person name="Floudas D."/>
            <person name="Held B.W."/>
            <person name="Riley R."/>
            <person name="Nagy L.G."/>
            <person name="Koehler G."/>
            <person name="Ransdell A.S."/>
            <person name="Younus H."/>
            <person name="Chow J."/>
            <person name="Chiniquy J."/>
            <person name="Lipzen A."/>
            <person name="Tritt A."/>
            <person name="Sun H."/>
            <person name="Haridas S."/>
            <person name="LaButti K."/>
            <person name="Ohm R.A."/>
            <person name="Kues U."/>
            <person name="Blanchette R.A."/>
            <person name="Grigoriev I.V."/>
            <person name="Minto R.E."/>
            <person name="Hibbett D.S."/>
        </authorList>
    </citation>
    <scope>NUCLEOTIDE SEQUENCE [LARGE SCALE GENOMIC DNA]</scope>
    <source>
        <strain evidence="1 2">FP15055 ss-10</strain>
    </source>
</reference>
<protein>
    <submittedName>
        <fullName evidence="1">Uncharacterized protein</fullName>
    </submittedName>
</protein>
<dbReference type="EMBL" id="KN880466">
    <property type="protein sequence ID" value="KIY70548.1"/>
    <property type="molecule type" value="Genomic_DNA"/>
</dbReference>
<name>A0A0D7BJ10_9AGAR</name>
<evidence type="ECO:0000313" key="1">
    <source>
        <dbReference type="EMBL" id="KIY70548.1"/>
    </source>
</evidence>
<dbReference type="Proteomes" id="UP000054007">
    <property type="component" value="Unassembled WGS sequence"/>
</dbReference>
<sequence>MFPTPSHDKQRGKCKEYSPQRSSVFWTVDFPHPRFQDNITAYLKMECGNDDRNGHDSAHQLEHIAKACEGIDYAVLQRKQLANLAGASCGNRSGSIRVGTRSHTGEEVEGNHAKCGTGPHRSMSLLVHGVTGQRVLDEHWGSPTKIETETRWNNQSGSCQRLETVTRAVWVQSRVFSRRTAAPRATIPSHPDRMV</sequence>
<dbReference type="AlphaFoldDB" id="A0A0D7BJ10"/>
<organism evidence="1 2">
    <name type="scientific">Cylindrobasidium torrendii FP15055 ss-10</name>
    <dbReference type="NCBI Taxonomy" id="1314674"/>
    <lineage>
        <taxon>Eukaryota</taxon>
        <taxon>Fungi</taxon>
        <taxon>Dikarya</taxon>
        <taxon>Basidiomycota</taxon>
        <taxon>Agaricomycotina</taxon>
        <taxon>Agaricomycetes</taxon>
        <taxon>Agaricomycetidae</taxon>
        <taxon>Agaricales</taxon>
        <taxon>Marasmiineae</taxon>
        <taxon>Physalacriaceae</taxon>
        <taxon>Cylindrobasidium</taxon>
    </lineage>
</organism>
<accession>A0A0D7BJ10</accession>
<gene>
    <name evidence="1" type="ORF">CYLTODRAFT_408780</name>
</gene>